<feature type="region of interest" description="Disordered" evidence="1">
    <location>
        <begin position="267"/>
        <end position="290"/>
    </location>
</feature>
<dbReference type="InterPro" id="IPR050471">
    <property type="entry name" value="AB_hydrolase"/>
</dbReference>
<dbReference type="SUPFAM" id="SSF53474">
    <property type="entry name" value="alpha/beta-Hydrolases"/>
    <property type="match status" value="1"/>
</dbReference>
<evidence type="ECO:0000313" key="3">
    <source>
        <dbReference type="Proteomes" id="UP000054248"/>
    </source>
</evidence>
<dbReference type="STRING" id="1051891.A0A0C3QU82"/>
<dbReference type="OrthoDB" id="435520at2759"/>
<evidence type="ECO:0000313" key="2">
    <source>
        <dbReference type="EMBL" id="KIO31944.1"/>
    </source>
</evidence>
<accession>A0A0C3QU82</accession>
<feature type="compositionally biased region" description="Polar residues" evidence="1">
    <location>
        <begin position="206"/>
        <end position="215"/>
    </location>
</feature>
<organism evidence="2 3">
    <name type="scientific">Tulasnella calospora MUT 4182</name>
    <dbReference type="NCBI Taxonomy" id="1051891"/>
    <lineage>
        <taxon>Eukaryota</taxon>
        <taxon>Fungi</taxon>
        <taxon>Dikarya</taxon>
        <taxon>Basidiomycota</taxon>
        <taxon>Agaricomycotina</taxon>
        <taxon>Agaricomycetes</taxon>
        <taxon>Cantharellales</taxon>
        <taxon>Tulasnellaceae</taxon>
        <taxon>Tulasnella</taxon>
    </lineage>
</organism>
<feature type="compositionally biased region" description="Low complexity" evidence="1">
    <location>
        <begin position="401"/>
        <end position="414"/>
    </location>
</feature>
<feature type="region of interest" description="Disordered" evidence="1">
    <location>
        <begin position="183"/>
        <end position="252"/>
    </location>
</feature>
<keyword evidence="3" id="KW-1185">Reference proteome</keyword>
<feature type="region of interest" description="Disordered" evidence="1">
    <location>
        <begin position="330"/>
        <end position="414"/>
    </location>
</feature>
<name>A0A0C3QU82_9AGAM</name>
<dbReference type="Proteomes" id="UP000054248">
    <property type="component" value="Unassembled WGS sequence"/>
</dbReference>
<feature type="region of interest" description="Disordered" evidence="1">
    <location>
        <begin position="532"/>
        <end position="551"/>
    </location>
</feature>
<dbReference type="HOGENOM" id="CLU_041176_0_0_1"/>
<dbReference type="InterPro" id="IPR029058">
    <property type="entry name" value="AB_hydrolase_fold"/>
</dbReference>
<evidence type="ECO:0008006" key="4">
    <source>
        <dbReference type="Google" id="ProtNLM"/>
    </source>
</evidence>
<dbReference type="Gene3D" id="3.40.50.1820">
    <property type="entry name" value="alpha/beta hydrolase"/>
    <property type="match status" value="2"/>
</dbReference>
<gene>
    <name evidence="2" type="ORF">M407DRAFT_67339</name>
</gene>
<dbReference type="PANTHER" id="PTHR43433:SF10">
    <property type="entry name" value="AB HYDROLASE-1 DOMAIN-CONTAINING PROTEIN"/>
    <property type="match status" value="1"/>
</dbReference>
<reference evidence="3" key="2">
    <citation type="submission" date="2015-01" db="EMBL/GenBank/DDBJ databases">
        <title>Evolutionary Origins and Diversification of the Mycorrhizal Mutualists.</title>
        <authorList>
            <consortium name="DOE Joint Genome Institute"/>
            <consortium name="Mycorrhizal Genomics Consortium"/>
            <person name="Kohler A."/>
            <person name="Kuo A."/>
            <person name="Nagy L.G."/>
            <person name="Floudas D."/>
            <person name="Copeland A."/>
            <person name="Barry K.W."/>
            <person name="Cichocki N."/>
            <person name="Veneault-Fourrey C."/>
            <person name="LaButti K."/>
            <person name="Lindquist E.A."/>
            <person name="Lipzen A."/>
            <person name="Lundell T."/>
            <person name="Morin E."/>
            <person name="Murat C."/>
            <person name="Riley R."/>
            <person name="Ohm R."/>
            <person name="Sun H."/>
            <person name="Tunlid A."/>
            <person name="Henrissat B."/>
            <person name="Grigoriev I.V."/>
            <person name="Hibbett D.S."/>
            <person name="Martin F."/>
        </authorList>
    </citation>
    <scope>NUCLEOTIDE SEQUENCE [LARGE SCALE GENOMIC DNA]</scope>
    <source>
        <strain evidence="3">MUT 4182</strain>
    </source>
</reference>
<reference evidence="2 3" key="1">
    <citation type="submission" date="2014-04" db="EMBL/GenBank/DDBJ databases">
        <authorList>
            <consortium name="DOE Joint Genome Institute"/>
            <person name="Kuo A."/>
            <person name="Girlanda M."/>
            <person name="Perotto S."/>
            <person name="Kohler A."/>
            <person name="Nagy L.G."/>
            <person name="Floudas D."/>
            <person name="Copeland A."/>
            <person name="Barry K.W."/>
            <person name="Cichocki N."/>
            <person name="Veneault-Fourrey C."/>
            <person name="LaButti K."/>
            <person name="Lindquist E.A."/>
            <person name="Lipzen A."/>
            <person name="Lundell T."/>
            <person name="Morin E."/>
            <person name="Murat C."/>
            <person name="Sun H."/>
            <person name="Tunlid A."/>
            <person name="Henrissat B."/>
            <person name="Grigoriev I.V."/>
            <person name="Hibbett D.S."/>
            <person name="Martin F."/>
            <person name="Nordberg H.P."/>
            <person name="Cantor M.N."/>
            <person name="Hua S.X."/>
        </authorList>
    </citation>
    <scope>NUCLEOTIDE SEQUENCE [LARGE SCALE GENOMIC DNA]</scope>
    <source>
        <strain evidence="2 3">MUT 4182</strain>
    </source>
</reference>
<dbReference type="AlphaFoldDB" id="A0A0C3QU82"/>
<dbReference type="PANTHER" id="PTHR43433">
    <property type="entry name" value="HYDROLASE, ALPHA/BETA FOLD FAMILY PROTEIN"/>
    <property type="match status" value="1"/>
</dbReference>
<feature type="compositionally biased region" description="Basic and acidic residues" evidence="1">
    <location>
        <begin position="185"/>
        <end position="198"/>
    </location>
</feature>
<protein>
    <recommendedName>
        <fullName evidence="4">AB hydrolase-1 domain-containing protein</fullName>
    </recommendedName>
</protein>
<dbReference type="EMBL" id="KN822959">
    <property type="protein sequence ID" value="KIO31944.1"/>
    <property type="molecule type" value="Genomic_DNA"/>
</dbReference>
<proteinExistence type="predicted"/>
<feature type="non-terminal residue" evidence="2">
    <location>
        <position position="1"/>
    </location>
</feature>
<evidence type="ECO:0000256" key="1">
    <source>
        <dbReference type="SAM" id="MobiDB-lite"/>
    </source>
</evidence>
<sequence length="551" mass="58392">LMTLRRHPHAGLTVSLADVGSPTGHPVIVYLGLGCVRYLIALYDEMAEALGLRLVCVDRWGLGRTGEPTTENGRGLLEWAAVIEEVADTLGLDMYSVIAHSAGAPYALAGVLKCGDRRLKGSVHLLAPWVSMSVDTGYKWLKYVPNGLIKTAQAAEWKVQGWMLGKPPTITYQGIEYDAAAAAAAEKHQEQQENELHRTLSPPNDVRSSISTSSYDDLGDFDGKYESSSTLGQRAGARNQPGSSGKSSKKKPVKSILSIFNNNNAGSAASSVHTGSSSKANSARSSRANSLAGGASSEAVSLSAPPNVNVGLGIGMDDEMMEWGARLKMLEDMSPPTPPGSTSGRKASGATASTSTDGARGRRSVSLTGGRPAFLKDIVPPVPPLPTSPCLSVEQPHSPNTSITSSTGTGSTAIAPRKAPMSLANALLRASHAESLKGGTADLMAILERDSKPWGFSYADVKQAVKVWYGDRDEKIAISSVRWMERVMKDCTVTIVKGANHNLMTNADVVVEVLESIAMEWSEDPPISPVGMRPPLVSASTSSLPRRKGRY</sequence>